<name>A0A0B7C2N0_9EUPU</name>
<organism evidence="2">
    <name type="scientific">Arion vulgaris</name>
    <dbReference type="NCBI Taxonomy" id="1028688"/>
    <lineage>
        <taxon>Eukaryota</taxon>
        <taxon>Metazoa</taxon>
        <taxon>Spiralia</taxon>
        <taxon>Lophotrochozoa</taxon>
        <taxon>Mollusca</taxon>
        <taxon>Gastropoda</taxon>
        <taxon>Heterobranchia</taxon>
        <taxon>Euthyneura</taxon>
        <taxon>Panpulmonata</taxon>
        <taxon>Eupulmonata</taxon>
        <taxon>Stylommatophora</taxon>
        <taxon>Helicina</taxon>
        <taxon>Arionoidea</taxon>
        <taxon>Arionidae</taxon>
        <taxon>Arion</taxon>
    </lineage>
</organism>
<feature type="region of interest" description="Disordered" evidence="1">
    <location>
        <begin position="1"/>
        <end position="37"/>
    </location>
</feature>
<gene>
    <name evidence="2" type="primary">ORF221995</name>
</gene>
<dbReference type="AlphaFoldDB" id="A0A0B7C2N0"/>
<evidence type="ECO:0000313" key="2">
    <source>
        <dbReference type="EMBL" id="CEK99729.1"/>
    </source>
</evidence>
<feature type="non-terminal residue" evidence="2">
    <location>
        <position position="1"/>
    </location>
</feature>
<evidence type="ECO:0000256" key="1">
    <source>
        <dbReference type="SAM" id="MobiDB-lite"/>
    </source>
</evidence>
<protein>
    <submittedName>
        <fullName evidence="2">Uncharacterized protein</fullName>
    </submittedName>
</protein>
<sequence length="84" mass="8510">DRNDATGEGSSSGGRLISDSEDATTATIVHSERENVNSGRESIITLEVSNSSVGNDFVGNSSVGNDFVGSSSVVNNFVGSISVG</sequence>
<dbReference type="EMBL" id="HACG01052858">
    <property type="protein sequence ID" value="CEK99729.1"/>
    <property type="molecule type" value="Transcribed_RNA"/>
</dbReference>
<accession>A0A0B7C2N0</accession>
<proteinExistence type="predicted"/>
<reference evidence="2" key="1">
    <citation type="submission" date="2014-12" db="EMBL/GenBank/DDBJ databases">
        <title>Insight into the proteome of Arion vulgaris.</title>
        <authorList>
            <person name="Aradska J."/>
            <person name="Bulat T."/>
            <person name="Smidak R."/>
            <person name="Sarate P."/>
            <person name="Gangsoo J."/>
            <person name="Sialana F."/>
            <person name="Bilban M."/>
            <person name="Lubec G."/>
        </authorList>
    </citation>
    <scope>NUCLEOTIDE SEQUENCE</scope>
    <source>
        <tissue evidence="2">Skin</tissue>
    </source>
</reference>
<feature type="non-terminal residue" evidence="2">
    <location>
        <position position="84"/>
    </location>
</feature>